<dbReference type="GO" id="GO:0005975">
    <property type="term" value="P:carbohydrate metabolic process"/>
    <property type="evidence" value="ECO:0007669"/>
    <property type="project" value="InterPro"/>
</dbReference>
<dbReference type="GO" id="GO:0005737">
    <property type="term" value="C:cytoplasm"/>
    <property type="evidence" value="ECO:0007669"/>
    <property type="project" value="TreeGrafter"/>
</dbReference>
<dbReference type="EC" id="3.5.99.6" evidence="3"/>
<dbReference type="CDD" id="cd01399">
    <property type="entry name" value="GlcN6P_deaminase"/>
    <property type="match status" value="1"/>
</dbReference>
<dbReference type="GO" id="GO:0019262">
    <property type="term" value="P:N-acetylneuraminate catabolic process"/>
    <property type="evidence" value="ECO:0007669"/>
    <property type="project" value="TreeGrafter"/>
</dbReference>
<accession>A0A6N3CNY0</accession>
<dbReference type="Pfam" id="PF01182">
    <property type="entry name" value="Glucosamine_iso"/>
    <property type="match status" value="1"/>
</dbReference>
<keyword evidence="4" id="KW-0175">Coiled coil</keyword>
<dbReference type="PANTHER" id="PTHR11280:SF5">
    <property type="entry name" value="GLUCOSAMINE-6-PHOSPHATE ISOMERASE"/>
    <property type="match status" value="1"/>
</dbReference>
<keyword evidence="2" id="KW-0119">Carbohydrate metabolism</keyword>
<dbReference type="GO" id="GO:0042802">
    <property type="term" value="F:identical protein binding"/>
    <property type="evidence" value="ECO:0007669"/>
    <property type="project" value="TreeGrafter"/>
</dbReference>
<feature type="domain" description="Glucosamine/galactosamine-6-phosphate isomerase" evidence="5">
    <location>
        <begin position="13"/>
        <end position="231"/>
    </location>
</feature>
<dbReference type="InterPro" id="IPR037171">
    <property type="entry name" value="NagB/RpiA_transferase-like"/>
</dbReference>
<dbReference type="NCBIfam" id="TIGR00502">
    <property type="entry name" value="nagB"/>
    <property type="match status" value="1"/>
</dbReference>
<dbReference type="SUPFAM" id="SSF100950">
    <property type="entry name" value="NagB/RpiA/CoA transferase-like"/>
    <property type="match status" value="1"/>
</dbReference>
<reference evidence="6" key="1">
    <citation type="submission" date="2019-11" db="EMBL/GenBank/DDBJ databases">
        <authorList>
            <person name="Feng L."/>
        </authorList>
    </citation>
    <scope>NUCLEOTIDE SEQUENCE</scope>
    <source>
        <strain evidence="6">CParaputrificumLFYP93</strain>
    </source>
</reference>
<proteinExistence type="predicted"/>
<feature type="coiled-coil region" evidence="4">
    <location>
        <begin position="94"/>
        <end position="121"/>
    </location>
</feature>
<dbReference type="GO" id="GO:0004342">
    <property type="term" value="F:glucosamine-6-phosphate deaminase activity"/>
    <property type="evidence" value="ECO:0007669"/>
    <property type="project" value="UniProtKB-UniRule"/>
</dbReference>
<evidence type="ECO:0000256" key="3">
    <source>
        <dbReference type="NCBIfam" id="TIGR00502"/>
    </source>
</evidence>
<dbReference type="InterPro" id="IPR006148">
    <property type="entry name" value="Glc/Gal-6P_isomerase"/>
</dbReference>
<dbReference type="RefSeq" id="WP_291673022.1">
    <property type="nucleotide sequence ID" value="NZ_CACRTV010000041.1"/>
</dbReference>
<dbReference type="Gene3D" id="3.40.50.1360">
    <property type="match status" value="1"/>
</dbReference>
<evidence type="ECO:0000256" key="4">
    <source>
        <dbReference type="SAM" id="Coils"/>
    </source>
</evidence>
<evidence type="ECO:0000256" key="1">
    <source>
        <dbReference type="ARBA" id="ARBA00022801"/>
    </source>
</evidence>
<name>A0A6N3CNY0_9CLOT</name>
<protein>
    <recommendedName>
        <fullName evidence="3">Glucosamine-6-phosphate deaminase</fullName>
        <ecNumber evidence="3">3.5.99.6</ecNumber>
    </recommendedName>
</protein>
<evidence type="ECO:0000313" key="6">
    <source>
        <dbReference type="EMBL" id="VYU15083.1"/>
    </source>
</evidence>
<dbReference type="AlphaFoldDB" id="A0A6N3CNY0"/>
<organism evidence="6">
    <name type="scientific">Clostridium paraputrificum</name>
    <dbReference type="NCBI Taxonomy" id="29363"/>
    <lineage>
        <taxon>Bacteria</taxon>
        <taxon>Bacillati</taxon>
        <taxon>Bacillota</taxon>
        <taxon>Clostridia</taxon>
        <taxon>Eubacteriales</taxon>
        <taxon>Clostridiaceae</taxon>
        <taxon>Clostridium</taxon>
    </lineage>
</organism>
<gene>
    <name evidence="6" type="primary">nagB_1</name>
    <name evidence="6" type="ORF">CPLFYP93_01511</name>
</gene>
<keyword evidence="1 6" id="KW-0378">Hydrolase</keyword>
<evidence type="ECO:0000259" key="5">
    <source>
        <dbReference type="Pfam" id="PF01182"/>
    </source>
</evidence>
<evidence type="ECO:0000256" key="2">
    <source>
        <dbReference type="ARBA" id="ARBA00023277"/>
    </source>
</evidence>
<sequence length="251" mass="28564">MSMKVYVFNTEREVDEFVGQHVSKFIQNKKDAVLGFATGSTPLGTYDYLISEYNKGNIDFSEVVAFNLDEYVGVENDHPRSFAKFMRDYLFNKINIKQENIHALNGKAEDMEEECNRYEREIDQNPIDIQLLGIGMDGHIAYNEPGSPFDGGCHVVNLHQQSILSSLDYGFDCIEDVPTQGVTQGINTIMKAKQLIMIAKGEKKAKLVEYMLKGEITEEFPSTIIRRHEKVIVVLDEAAAKYLKGEDYERN</sequence>
<dbReference type="GO" id="GO:0006046">
    <property type="term" value="P:N-acetylglucosamine catabolic process"/>
    <property type="evidence" value="ECO:0007669"/>
    <property type="project" value="UniProtKB-UniRule"/>
</dbReference>
<dbReference type="GO" id="GO:0006043">
    <property type="term" value="P:glucosamine catabolic process"/>
    <property type="evidence" value="ECO:0007669"/>
    <property type="project" value="TreeGrafter"/>
</dbReference>
<dbReference type="EMBL" id="CACRTV010000041">
    <property type="protein sequence ID" value="VYU15083.1"/>
    <property type="molecule type" value="Genomic_DNA"/>
</dbReference>
<dbReference type="InterPro" id="IPR004547">
    <property type="entry name" value="Glucosamine6P_isomerase"/>
</dbReference>
<dbReference type="PANTHER" id="PTHR11280">
    <property type="entry name" value="GLUCOSAMINE-6-PHOSPHATE ISOMERASE"/>
    <property type="match status" value="1"/>
</dbReference>